<evidence type="ECO:0000259" key="2">
    <source>
        <dbReference type="Pfam" id="PF23635"/>
    </source>
</evidence>
<dbReference type="HOGENOM" id="CLU_017945_2_1_1"/>
<dbReference type="Pfam" id="PF00646">
    <property type="entry name" value="F-box"/>
    <property type="match status" value="1"/>
</dbReference>
<dbReference type="GeneID" id="100830571"/>
<accession>I1GTB9</accession>
<dbReference type="InterPro" id="IPR001810">
    <property type="entry name" value="F-box_dom"/>
</dbReference>
<dbReference type="AlphaFoldDB" id="I1GTB9"/>
<dbReference type="Pfam" id="PF23635">
    <property type="entry name" value="Beta-prop_AT5G49610-like"/>
    <property type="match status" value="1"/>
</dbReference>
<evidence type="ECO:0000313" key="4">
    <source>
        <dbReference type="EnsemblPlants" id="KQK15680"/>
    </source>
</evidence>
<reference evidence="3 4" key="1">
    <citation type="journal article" date="2010" name="Nature">
        <title>Genome sequencing and analysis of the model grass Brachypodium distachyon.</title>
        <authorList>
            <consortium name="International Brachypodium Initiative"/>
        </authorList>
    </citation>
    <scope>NUCLEOTIDE SEQUENCE [LARGE SCALE GENOMIC DNA]</scope>
    <source>
        <strain evidence="3">Bd21</strain>
        <strain evidence="4">cv. Bd21</strain>
    </source>
</reference>
<reference evidence="3" key="2">
    <citation type="submission" date="2017-06" db="EMBL/GenBank/DDBJ databases">
        <title>WGS assembly of Brachypodium distachyon.</title>
        <authorList>
            <consortium name="The International Brachypodium Initiative"/>
            <person name="Lucas S."/>
            <person name="Harmon-Smith M."/>
            <person name="Lail K."/>
            <person name="Tice H."/>
            <person name="Grimwood J."/>
            <person name="Bruce D."/>
            <person name="Barry K."/>
            <person name="Shu S."/>
            <person name="Lindquist E."/>
            <person name="Wang M."/>
            <person name="Pitluck S."/>
            <person name="Vogel J.P."/>
            <person name="Garvin D.F."/>
            <person name="Mockler T.C."/>
            <person name="Schmutz J."/>
            <person name="Rokhsar D."/>
            <person name="Bevan M.W."/>
        </authorList>
    </citation>
    <scope>NUCLEOTIDE SEQUENCE</scope>
    <source>
        <strain evidence="3">Bd21</strain>
    </source>
</reference>
<dbReference type="KEGG" id="bdi:100830571"/>
<dbReference type="OrthoDB" id="582030at2759"/>
<dbReference type="PANTHER" id="PTHR32133">
    <property type="entry name" value="OS07G0120400 PROTEIN"/>
    <property type="match status" value="1"/>
</dbReference>
<dbReference type="RefSeq" id="XP_003560072.1">
    <property type="nucleotide sequence ID" value="XM_003560024.4"/>
</dbReference>
<dbReference type="InterPro" id="IPR056594">
    <property type="entry name" value="AT5G49610-like_b-prop"/>
</dbReference>
<dbReference type="SUPFAM" id="SSF81383">
    <property type="entry name" value="F-box domain"/>
    <property type="match status" value="1"/>
</dbReference>
<dbReference type="InterPro" id="IPR036047">
    <property type="entry name" value="F-box-like_dom_sf"/>
</dbReference>
<dbReference type="Gramene" id="KQK15680">
    <property type="protein sequence ID" value="KQK15680"/>
    <property type="gene ID" value="BRADI_1g24347v3"/>
</dbReference>
<dbReference type="Proteomes" id="UP000008810">
    <property type="component" value="Chromosome 1"/>
</dbReference>
<organism evidence="4">
    <name type="scientific">Brachypodium distachyon</name>
    <name type="common">Purple false brome</name>
    <name type="synonym">Trachynia distachya</name>
    <dbReference type="NCBI Taxonomy" id="15368"/>
    <lineage>
        <taxon>Eukaryota</taxon>
        <taxon>Viridiplantae</taxon>
        <taxon>Streptophyta</taxon>
        <taxon>Embryophyta</taxon>
        <taxon>Tracheophyta</taxon>
        <taxon>Spermatophyta</taxon>
        <taxon>Magnoliopsida</taxon>
        <taxon>Liliopsida</taxon>
        <taxon>Poales</taxon>
        <taxon>Poaceae</taxon>
        <taxon>BOP clade</taxon>
        <taxon>Pooideae</taxon>
        <taxon>Stipodae</taxon>
        <taxon>Brachypodieae</taxon>
        <taxon>Brachypodium</taxon>
    </lineage>
</organism>
<dbReference type="PANTHER" id="PTHR32133:SF366">
    <property type="entry name" value="OS07G0122900 PROTEIN"/>
    <property type="match status" value="1"/>
</dbReference>
<protein>
    <submittedName>
        <fullName evidence="3 4">Uncharacterized protein</fullName>
    </submittedName>
</protein>
<name>I1GTB9_BRADI</name>
<dbReference type="EnsemblPlants" id="KQK15680">
    <property type="protein sequence ID" value="KQK15680"/>
    <property type="gene ID" value="BRADI_1g24347v3"/>
</dbReference>
<evidence type="ECO:0000313" key="5">
    <source>
        <dbReference type="Proteomes" id="UP000008810"/>
    </source>
</evidence>
<evidence type="ECO:0000313" key="3">
    <source>
        <dbReference type="EMBL" id="KQK15680.1"/>
    </source>
</evidence>
<feature type="domain" description="F-box" evidence="1">
    <location>
        <begin position="10"/>
        <end position="52"/>
    </location>
</feature>
<reference evidence="4" key="3">
    <citation type="submission" date="2018-08" db="UniProtKB">
        <authorList>
            <consortium name="EnsemblPlants"/>
        </authorList>
    </citation>
    <scope>IDENTIFICATION</scope>
    <source>
        <strain evidence="4">cv. Bd21</strain>
    </source>
</reference>
<feature type="domain" description="F-box protein AT5G49610-like beta-propeller" evidence="2">
    <location>
        <begin position="164"/>
        <end position="373"/>
    </location>
</feature>
<keyword evidence="5" id="KW-1185">Reference proteome</keyword>
<dbReference type="EMBL" id="CM000880">
    <property type="protein sequence ID" value="KQK15680.1"/>
    <property type="molecule type" value="Genomic_DNA"/>
</dbReference>
<evidence type="ECO:0000259" key="1">
    <source>
        <dbReference type="Pfam" id="PF00646"/>
    </source>
</evidence>
<proteinExistence type="predicted"/>
<dbReference type="OMA" id="HIGYNDF"/>
<gene>
    <name evidence="4" type="primary">LOC100830571</name>
    <name evidence="3" type="ORF">BRADI_1g24347v3</name>
</gene>
<sequence>MTSPAALPGNLPDGIFEDILLRIPPDQTAFLARVSTVCKGWRNLLLDPRFRHRYATFHGRTRPMLGFIYPDDEVEVIPRFVPTTALAPPRPGRRGLYTVDAHHGNVLFCDEGVVWEDPSAHREFVVWDPITRSEWTVPMPESSGRSWTAAVHCGAAGCEHLDCHGHPFLVAYVYIDDDKVNFSARVYSSEAAAWSGKNSAEHRHAQIGQEAFVNNIFDPYKVLVGNVLYFNLDIHEMIIQYDLASRELSMIDPPDVNTGDILLMTAEHGGLGFAVRRQQGSSIELWSMEVDAHQGVEWVQSRVINLETLLPLSALSRRTRIVMIGFAEGVGLILISTEFGVFTLELKSGQVRKVCSSEMIRGHVIPYMSFYHPGHARGILPPDHEDAAVHPPT</sequence>